<dbReference type="InterPro" id="IPR001647">
    <property type="entry name" value="HTH_TetR"/>
</dbReference>
<keyword evidence="2 4" id="KW-0238">DNA-binding</keyword>
<keyword evidence="1" id="KW-0805">Transcription regulation</keyword>
<dbReference type="Pfam" id="PF16859">
    <property type="entry name" value="TetR_C_11"/>
    <property type="match status" value="1"/>
</dbReference>
<evidence type="ECO:0000313" key="7">
    <source>
        <dbReference type="Proteomes" id="UP001596011"/>
    </source>
</evidence>
<keyword evidence="7" id="KW-1185">Reference proteome</keyword>
<dbReference type="EMBL" id="JBHSFI010000002">
    <property type="protein sequence ID" value="MFC4627409.1"/>
    <property type="molecule type" value="Genomic_DNA"/>
</dbReference>
<feature type="domain" description="HTH tetR-type" evidence="5">
    <location>
        <begin position="12"/>
        <end position="72"/>
    </location>
</feature>
<dbReference type="SUPFAM" id="SSF46689">
    <property type="entry name" value="Homeodomain-like"/>
    <property type="match status" value="1"/>
</dbReference>
<dbReference type="InterPro" id="IPR050109">
    <property type="entry name" value="HTH-type_TetR-like_transc_reg"/>
</dbReference>
<evidence type="ECO:0000256" key="3">
    <source>
        <dbReference type="ARBA" id="ARBA00023163"/>
    </source>
</evidence>
<organism evidence="6 7">
    <name type="scientific">Promicromonospora alba</name>
    <dbReference type="NCBI Taxonomy" id="1616110"/>
    <lineage>
        <taxon>Bacteria</taxon>
        <taxon>Bacillati</taxon>
        <taxon>Actinomycetota</taxon>
        <taxon>Actinomycetes</taxon>
        <taxon>Micrococcales</taxon>
        <taxon>Promicromonosporaceae</taxon>
        <taxon>Promicromonospora</taxon>
    </lineage>
</organism>
<keyword evidence="3" id="KW-0804">Transcription</keyword>
<dbReference type="Pfam" id="PF00440">
    <property type="entry name" value="TetR_N"/>
    <property type="match status" value="1"/>
</dbReference>
<name>A0ABV9HDN0_9MICO</name>
<evidence type="ECO:0000256" key="4">
    <source>
        <dbReference type="PROSITE-ProRule" id="PRU00335"/>
    </source>
</evidence>
<dbReference type="PANTHER" id="PTHR30055:SF148">
    <property type="entry name" value="TETR-FAMILY TRANSCRIPTIONAL REGULATOR"/>
    <property type="match status" value="1"/>
</dbReference>
<dbReference type="InterPro" id="IPR011075">
    <property type="entry name" value="TetR_C"/>
</dbReference>
<sequence>MTAKQRGRPRNAQADTAILEAARDLMAAEGYERMTMEAIAARAGVGKQTVYRRWPSKAAIVAEAVMAGHLGIRAEDPPRTGDVAADLRDWLGQFFGQLGQPTAVAVIRGLAAAATDGGADAEQLYERFTGPSREQMLDLLRLGVEHGQFRTDLDIEATADAVAGTLLYRALVPPSAVLDTDAAGFLDLLLLGMTPRAGLDEGDR</sequence>
<gene>
    <name evidence="6" type="ORF">ACFO6V_04130</name>
</gene>
<evidence type="ECO:0000259" key="5">
    <source>
        <dbReference type="PROSITE" id="PS50977"/>
    </source>
</evidence>
<dbReference type="Gene3D" id="1.10.10.60">
    <property type="entry name" value="Homeodomain-like"/>
    <property type="match status" value="1"/>
</dbReference>
<dbReference type="Gene3D" id="1.10.357.10">
    <property type="entry name" value="Tetracycline Repressor, domain 2"/>
    <property type="match status" value="1"/>
</dbReference>
<dbReference type="PRINTS" id="PR00455">
    <property type="entry name" value="HTHTETR"/>
</dbReference>
<evidence type="ECO:0000313" key="6">
    <source>
        <dbReference type="EMBL" id="MFC4627409.1"/>
    </source>
</evidence>
<dbReference type="Proteomes" id="UP001596011">
    <property type="component" value="Unassembled WGS sequence"/>
</dbReference>
<protein>
    <submittedName>
        <fullName evidence="6">TetR/AcrR family transcriptional regulator</fullName>
    </submittedName>
</protein>
<dbReference type="InterPro" id="IPR009057">
    <property type="entry name" value="Homeodomain-like_sf"/>
</dbReference>
<evidence type="ECO:0000256" key="1">
    <source>
        <dbReference type="ARBA" id="ARBA00023015"/>
    </source>
</evidence>
<dbReference type="PROSITE" id="PS50977">
    <property type="entry name" value="HTH_TETR_2"/>
    <property type="match status" value="1"/>
</dbReference>
<accession>A0ABV9HDN0</accession>
<reference evidence="7" key="1">
    <citation type="journal article" date="2019" name="Int. J. Syst. Evol. Microbiol.">
        <title>The Global Catalogue of Microorganisms (GCM) 10K type strain sequencing project: providing services to taxonomists for standard genome sequencing and annotation.</title>
        <authorList>
            <consortium name="The Broad Institute Genomics Platform"/>
            <consortium name="The Broad Institute Genome Sequencing Center for Infectious Disease"/>
            <person name="Wu L."/>
            <person name="Ma J."/>
        </authorList>
    </citation>
    <scope>NUCLEOTIDE SEQUENCE [LARGE SCALE GENOMIC DNA]</scope>
    <source>
        <strain evidence="7">CCUG 42722</strain>
    </source>
</reference>
<dbReference type="PANTHER" id="PTHR30055">
    <property type="entry name" value="HTH-TYPE TRANSCRIPTIONAL REGULATOR RUTR"/>
    <property type="match status" value="1"/>
</dbReference>
<evidence type="ECO:0000256" key="2">
    <source>
        <dbReference type="ARBA" id="ARBA00023125"/>
    </source>
</evidence>
<dbReference type="SUPFAM" id="SSF48498">
    <property type="entry name" value="Tetracyclin repressor-like, C-terminal domain"/>
    <property type="match status" value="1"/>
</dbReference>
<comment type="caution">
    <text evidence="6">The sequence shown here is derived from an EMBL/GenBank/DDBJ whole genome shotgun (WGS) entry which is preliminary data.</text>
</comment>
<dbReference type="InterPro" id="IPR036271">
    <property type="entry name" value="Tet_transcr_reg_TetR-rel_C_sf"/>
</dbReference>
<proteinExistence type="predicted"/>
<dbReference type="RefSeq" id="WP_377132523.1">
    <property type="nucleotide sequence ID" value="NZ_JBHSFI010000002.1"/>
</dbReference>
<feature type="DNA-binding region" description="H-T-H motif" evidence="4">
    <location>
        <begin position="35"/>
        <end position="54"/>
    </location>
</feature>